<proteinExistence type="predicted"/>
<dbReference type="Pfam" id="PF21983">
    <property type="entry name" value="NikA-like"/>
    <property type="match status" value="1"/>
</dbReference>
<gene>
    <name evidence="1" type="ORF">E5982_02850</name>
</gene>
<dbReference type="AlphaFoldDB" id="A0A4T9TEF1"/>
<dbReference type="EMBL" id="SSTM01000002">
    <property type="protein sequence ID" value="TJW11177.1"/>
    <property type="molecule type" value="Genomic_DNA"/>
</dbReference>
<protein>
    <recommendedName>
        <fullName evidence="3">Mobilization protein</fullName>
    </recommendedName>
</protein>
<dbReference type="OrthoDB" id="3181958at2"/>
<dbReference type="InterPro" id="IPR053842">
    <property type="entry name" value="NikA-like"/>
</dbReference>
<comment type="caution">
    <text evidence="1">The sequence shown here is derived from an EMBL/GenBank/DDBJ whole genome shotgun (WGS) entry which is preliminary data.</text>
</comment>
<evidence type="ECO:0008006" key="3">
    <source>
        <dbReference type="Google" id="ProtNLM"/>
    </source>
</evidence>
<evidence type="ECO:0000313" key="2">
    <source>
        <dbReference type="Proteomes" id="UP000309454"/>
    </source>
</evidence>
<evidence type="ECO:0000313" key="1">
    <source>
        <dbReference type="EMBL" id="TJW11177.1"/>
    </source>
</evidence>
<name>A0A4T9TEF1_9ACTN</name>
<organism evidence="1 2">
    <name type="scientific">Parvibacter caecicola</name>
    <dbReference type="NCBI Taxonomy" id="747645"/>
    <lineage>
        <taxon>Bacteria</taxon>
        <taxon>Bacillati</taxon>
        <taxon>Actinomycetota</taxon>
        <taxon>Coriobacteriia</taxon>
        <taxon>Coriobacteriales</taxon>
        <taxon>Coriobacteriaceae</taxon>
        <taxon>Parvibacter</taxon>
    </lineage>
</organism>
<accession>A0A4T9TEF1</accession>
<dbReference type="Proteomes" id="UP000309454">
    <property type="component" value="Unassembled WGS sequence"/>
</dbReference>
<dbReference type="RefSeq" id="WP_136845398.1">
    <property type="nucleotide sequence ID" value="NZ_SSTM01000002.1"/>
</dbReference>
<reference evidence="1 2" key="1">
    <citation type="submission" date="2019-04" db="EMBL/GenBank/DDBJ databases">
        <title>Microbes associate with the intestines of laboratory mice.</title>
        <authorList>
            <person name="Navarre W."/>
            <person name="Wong E."/>
            <person name="Huang K.C."/>
            <person name="Tropini C."/>
            <person name="Ng K."/>
            <person name="Yu B."/>
        </authorList>
    </citation>
    <scope>NUCLEOTIDE SEQUENCE [LARGE SCALE GENOMIC DNA]</scope>
    <source>
        <strain evidence="1 2">NM48_B13</strain>
    </source>
</reference>
<keyword evidence="2" id="KW-1185">Reference proteome</keyword>
<sequence>MPCENSARKRNKTMAFRCTPEEHKLICEMAAWSGMNRQDYIIAKLTDTQVEVRPSVSVQKALKDSMSELFKEVHLAASYGELSESLQQRVELVTRFFLALGEGVDDSVSEPLQQAASLEEPATNVMDAESSTASIFEMGRR</sequence>